<keyword evidence="2 8" id="KW-0812">Transmembrane</keyword>
<feature type="transmembrane region" description="Helical" evidence="8">
    <location>
        <begin position="264"/>
        <end position="289"/>
    </location>
</feature>
<dbReference type="Proteomes" id="UP000193922">
    <property type="component" value="Unassembled WGS sequence"/>
</dbReference>
<evidence type="ECO:0000256" key="7">
    <source>
        <dbReference type="ARBA" id="ARBA00038324"/>
    </source>
</evidence>
<evidence type="ECO:0000256" key="2">
    <source>
        <dbReference type="ARBA" id="ARBA00022692"/>
    </source>
</evidence>
<protein>
    <recommendedName>
        <fullName evidence="9">Phosphatidic acid phosphatase type 2/haloperoxidase domain-containing protein</fullName>
    </recommendedName>
</protein>
<feature type="transmembrane region" description="Helical" evidence="8">
    <location>
        <begin position="228"/>
        <end position="252"/>
    </location>
</feature>
<reference evidence="10 11" key="1">
    <citation type="submission" date="2016-07" db="EMBL/GenBank/DDBJ databases">
        <title>Pervasive Adenine N6-methylation of Active Genes in Fungi.</title>
        <authorList>
            <consortium name="DOE Joint Genome Institute"/>
            <person name="Mondo S.J."/>
            <person name="Dannebaum R.O."/>
            <person name="Kuo R.C."/>
            <person name="Labutti K."/>
            <person name="Haridas S."/>
            <person name="Kuo A."/>
            <person name="Salamov A."/>
            <person name="Ahrendt S.R."/>
            <person name="Lipzen A."/>
            <person name="Sullivan W."/>
            <person name="Andreopoulos W.B."/>
            <person name="Clum A."/>
            <person name="Lindquist E."/>
            <person name="Daum C."/>
            <person name="Ramamoorthy G.K."/>
            <person name="Gryganskyi A."/>
            <person name="Culley D."/>
            <person name="Magnuson J.K."/>
            <person name="James T.Y."/>
            <person name="O'Malley M.A."/>
            <person name="Stajich J.E."/>
            <person name="Spatafora J.W."/>
            <person name="Visel A."/>
            <person name="Grigoriev I.V."/>
        </authorList>
    </citation>
    <scope>NUCLEOTIDE SEQUENCE [LARGE SCALE GENOMIC DNA]</scope>
    <source>
        <strain evidence="10 11">ATCC 12442</strain>
    </source>
</reference>
<dbReference type="OrthoDB" id="301434at2759"/>
<feature type="transmembrane region" description="Helical" evidence="8">
    <location>
        <begin position="44"/>
        <end position="73"/>
    </location>
</feature>
<dbReference type="SUPFAM" id="SSF48317">
    <property type="entry name" value="Acid phosphatase/Vanadium-dependent haloperoxidase"/>
    <property type="match status" value="1"/>
</dbReference>
<sequence>DAYEQVYSQRRQTLRRWMVKQVEWETPILASIQQRLRTPLLDKFFILTGMLGNHAFFFLALPFLHILGLGAFARGVTNVVLLSVYLSGAVKDYISAPRPASPPLVQITRSPAHTFEYGFPSSHTTYVVGTIMYTTWFMYHAWNVHVLWISVLWAFGASIVFGRIYCGLHSFVDVAGGALIGTIEALVLIACNDVLDSLILSWSGPLYICGALYLALSTIPRSLELCPCCVDTFCALSVIAGVYVGSWAYALVSAHIGNPDPTHIAWSTSLTLAQNLIRSVVCIGAIVAWKATSKPMAIKLV</sequence>
<organism evidence="10 11">
    <name type="scientific">Linderina pennispora</name>
    <dbReference type="NCBI Taxonomy" id="61395"/>
    <lineage>
        <taxon>Eukaryota</taxon>
        <taxon>Fungi</taxon>
        <taxon>Fungi incertae sedis</taxon>
        <taxon>Zoopagomycota</taxon>
        <taxon>Kickxellomycotina</taxon>
        <taxon>Kickxellomycetes</taxon>
        <taxon>Kickxellales</taxon>
        <taxon>Kickxellaceae</taxon>
        <taxon>Linderina</taxon>
    </lineage>
</organism>
<evidence type="ECO:0000256" key="1">
    <source>
        <dbReference type="ARBA" id="ARBA00004477"/>
    </source>
</evidence>
<dbReference type="EMBL" id="MCFD01000002">
    <property type="protein sequence ID" value="ORX72806.1"/>
    <property type="molecule type" value="Genomic_DNA"/>
</dbReference>
<dbReference type="Pfam" id="PF01569">
    <property type="entry name" value="PAP2"/>
    <property type="match status" value="1"/>
</dbReference>
<dbReference type="GO" id="GO:0042392">
    <property type="term" value="F:sphingosine-1-phosphate phosphatase activity"/>
    <property type="evidence" value="ECO:0007669"/>
    <property type="project" value="TreeGrafter"/>
</dbReference>
<dbReference type="InterPro" id="IPR036938">
    <property type="entry name" value="PAP2/HPO_sf"/>
</dbReference>
<proteinExistence type="inferred from homology"/>
<evidence type="ECO:0000256" key="5">
    <source>
        <dbReference type="ARBA" id="ARBA00022989"/>
    </source>
</evidence>
<evidence type="ECO:0000256" key="4">
    <source>
        <dbReference type="ARBA" id="ARBA00022824"/>
    </source>
</evidence>
<evidence type="ECO:0000313" key="10">
    <source>
        <dbReference type="EMBL" id="ORX72806.1"/>
    </source>
</evidence>
<dbReference type="STRING" id="61395.A0A1Y1WHU8"/>
<keyword evidence="4" id="KW-0256">Endoplasmic reticulum</keyword>
<feature type="non-terminal residue" evidence="10">
    <location>
        <position position="1"/>
    </location>
</feature>
<name>A0A1Y1WHU8_9FUNG</name>
<dbReference type="PANTHER" id="PTHR14969:SF28">
    <property type="entry name" value="DIHYDROSPHINGOSINE 1-PHOSPHATE PHOSPHATASE LCB3-RELATED"/>
    <property type="match status" value="1"/>
</dbReference>
<evidence type="ECO:0000256" key="3">
    <source>
        <dbReference type="ARBA" id="ARBA00022801"/>
    </source>
</evidence>
<dbReference type="GeneID" id="63800817"/>
<feature type="domain" description="Phosphatidic acid phosphatase type 2/haloperoxidase" evidence="9">
    <location>
        <begin position="74"/>
        <end position="189"/>
    </location>
</feature>
<comment type="similarity">
    <text evidence="7">Belongs to the type 2 lipid phosphate phosphatase family.</text>
</comment>
<evidence type="ECO:0000256" key="8">
    <source>
        <dbReference type="SAM" id="Phobius"/>
    </source>
</evidence>
<keyword evidence="11" id="KW-1185">Reference proteome</keyword>
<keyword evidence="3" id="KW-0378">Hydrolase</keyword>
<keyword evidence="5 8" id="KW-1133">Transmembrane helix</keyword>
<dbReference type="PANTHER" id="PTHR14969">
    <property type="entry name" value="SPHINGOSINE-1-PHOSPHATE PHOSPHOHYDROLASE"/>
    <property type="match status" value="1"/>
</dbReference>
<dbReference type="GO" id="GO:0005789">
    <property type="term" value="C:endoplasmic reticulum membrane"/>
    <property type="evidence" value="ECO:0007669"/>
    <property type="project" value="UniProtKB-SubCell"/>
</dbReference>
<dbReference type="Gene3D" id="1.20.144.10">
    <property type="entry name" value="Phosphatidic acid phosphatase type 2/haloperoxidase"/>
    <property type="match status" value="1"/>
</dbReference>
<evidence type="ECO:0000259" key="9">
    <source>
        <dbReference type="SMART" id="SM00014"/>
    </source>
</evidence>
<evidence type="ECO:0000256" key="6">
    <source>
        <dbReference type="ARBA" id="ARBA00023136"/>
    </source>
</evidence>
<evidence type="ECO:0000313" key="11">
    <source>
        <dbReference type="Proteomes" id="UP000193922"/>
    </source>
</evidence>
<comment type="caution">
    <text evidence="10">The sequence shown here is derived from an EMBL/GenBank/DDBJ whole genome shotgun (WGS) entry which is preliminary data.</text>
</comment>
<dbReference type="SMART" id="SM00014">
    <property type="entry name" value="acidPPc"/>
    <property type="match status" value="1"/>
</dbReference>
<keyword evidence="6 8" id="KW-0472">Membrane</keyword>
<feature type="transmembrane region" description="Helical" evidence="8">
    <location>
        <begin position="142"/>
        <end position="164"/>
    </location>
</feature>
<gene>
    <name evidence="10" type="ORF">DL89DRAFT_209709</name>
</gene>
<comment type="subcellular location">
    <subcellularLocation>
        <location evidence="1">Endoplasmic reticulum membrane</location>
        <topology evidence="1">Multi-pass membrane protein</topology>
    </subcellularLocation>
</comment>
<feature type="transmembrane region" description="Helical" evidence="8">
    <location>
        <begin position="197"/>
        <end position="216"/>
    </location>
</feature>
<dbReference type="AlphaFoldDB" id="A0A1Y1WHU8"/>
<feature type="non-terminal residue" evidence="10">
    <location>
        <position position="301"/>
    </location>
</feature>
<feature type="transmembrane region" description="Helical" evidence="8">
    <location>
        <begin position="171"/>
        <end position="191"/>
    </location>
</feature>
<dbReference type="InterPro" id="IPR000326">
    <property type="entry name" value="PAP2/HPO"/>
</dbReference>
<dbReference type="RefSeq" id="XP_040746146.1">
    <property type="nucleotide sequence ID" value="XM_040884169.1"/>
</dbReference>
<accession>A0A1Y1WHU8</accession>